<feature type="chain" id="PRO_5035919149" description="EF-hand domain-containing protein" evidence="5">
    <location>
        <begin position="21"/>
        <end position="388"/>
    </location>
</feature>
<evidence type="ECO:0000313" key="7">
    <source>
        <dbReference type="EMBL" id="KAH7446836.1"/>
    </source>
</evidence>
<proteinExistence type="predicted"/>
<dbReference type="SUPFAM" id="SSF47473">
    <property type="entry name" value="EF-hand"/>
    <property type="match status" value="2"/>
</dbReference>
<keyword evidence="3" id="KW-0106">Calcium</keyword>
<name>A0A8T2VM59_CERRI</name>
<dbReference type="InterPro" id="IPR002048">
    <property type="entry name" value="EF_hand_dom"/>
</dbReference>
<dbReference type="AlphaFoldDB" id="A0A8T2VM59"/>
<feature type="domain" description="EF-hand" evidence="6">
    <location>
        <begin position="165"/>
        <end position="200"/>
    </location>
</feature>
<keyword evidence="1" id="KW-0479">Metal-binding</keyword>
<evidence type="ECO:0000256" key="4">
    <source>
        <dbReference type="SAM" id="MobiDB-lite"/>
    </source>
</evidence>
<dbReference type="Proteomes" id="UP000825935">
    <property type="component" value="Chromosome 1"/>
</dbReference>
<dbReference type="InterPro" id="IPR011992">
    <property type="entry name" value="EF-hand-dom_pair"/>
</dbReference>
<evidence type="ECO:0000256" key="2">
    <source>
        <dbReference type="ARBA" id="ARBA00022737"/>
    </source>
</evidence>
<dbReference type="GO" id="GO:0005509">
    <property type="term" value="F:calcium ion binding"/>
    <property type="evidence" value="ECO:0007669"/>
    <property type="project" value="InterPro"/>
</dbReference>
<organism evidence="7 8">
    <name type="scientific">Ceratopteris richardii</name>
    <name type="common">Triangle waterfern</name>
    <dbReference type="NCBI Taxonomy" id="49495"/>
    <lineage>
        <taxon>Eukaryota</taxon>
        <taxon>Viridiplantae</taxon>
        <taxon>Streptophyta</taxon>
        <taxon>Embryophyta</taxon>
        <taxon>Tracheophyta</taxon>
        <taxon>Polypodiopsida</taxon>
        <taxon>Polypodiidae</taxon>
        <taxon>Polypodiales</taxon>
        <taxon>Pteridineae</taxon>
        <taxon>Pteridaceae</taxon>
        <taxon>Parkerioideae</taxon>
        <taxon>Ceratopteris</taxon>
    </lineage>
</organism>
<feature type="region of interest" description="Disordered" evidence="4">
    <location>
        <begin position="282"/>
        <end position="303"/>
    </location>
</feature>
<feature type="domain" description="EF-hand" evidence="6">
    <location>
        <begin position="338"/>
        <end position="373"/>
    </location>
</feature>
<keyword evidence="5" id="KW-0732">Signal</keyword>
<dbReference type="OMA" id="MNEYSAL"/>
<dbReference type="InterPro" id="IPR018247">
    <property type="entry name" value="EF_Hand_1_Ca_BS"/>
</dbReference>
<dbReference type="PANTHER" id="PTHR10827:SF98">
    <property type="entry name" value="45 KDA CALCIUM-BINDING PROTEIN"/>
    <property type="match status" value="1"/>
</dbReference>
<feature type="signal peptide" evidence="5">
    <location>
        <begin position="1"/>
        <end position="20"/>
    </location>
</feature>
<dbReference type="EMBL" id="CM035406">
    <property type="protein sequence ID" value="KAH7446836.1"/>
    <property type="molecule type" value="Genomic_DNA"/>
</dbReference>
<comment type="caution">
    <text evidence="7">The sequence shown here is derived from an EMBL/GenBank/DDBJ whole genome shotgun (WGS) entry which is preliminary data.</text>
</comment>
<evidence type="ECO:0000259" key="6">
    <source>
        <dbReference type="PROSITE" id="PS50222"/>
    </source>
</evidence>
<gene>
    <name evidence="7" type="ORF">KP509_01G078700</name>
</gene>
<dbReference type="Pfam" id="PF13202">
    <property type="entry name" value="EF-hand_5"/>
    <property type="match status" value="1"/>
</dbReference>
<feature type="compositionally biased region" description="Polar residues" evidence="4">
    <location>
        <begin position="86"/>
        <end position="96"/>
    </location>
</feature>
<dbReference type="PROSITE" id="PS50222">
    <property type="entry name" value="EF_HAND_2"/>
    <property type="match status" value="4"/>
</dbReference>
<evidence type="ECO:0000313" key="8">
    <source>
        <dbReference type="Proteomes" id="UP000825935"/>
    </source>
</evidence>
<dbReference type="PROSITE" id="PS00018">
    <property type="entry name" value="EF_HAND_1"/>
    <property type="match status" value="5"/>
</dbReference>
<protein>
    <recommendedName>
        <fullName evidence="6">EF-hand domain-containing protein</fullName>
    </recommendedName>
</protein>
<sequence length="388" mass="45091">MKAALVYLLISLCFVAFVLFSNQPHRLKFKVHRNVHPGRRLIVRKLKIARDAKHENVAFDPLVAGLERKREDKAWEKEHFVQKQTQWAKDQASGQIHESAPHPESQPEPSEWDYHDPEDFLNDEDHFNVSSRILALFPLIDSHPPDGRISLEELRDWHLQASLAEADHRTTREIENYDTNHDGLISFTEYLPGLASEDPANHSMDDDESGFWKGQFDAADEDGDGLLNATEFNNFLHPQDSHNPKLHQWLRKQEIRDHDHDNDGKLSFTEFEGNLYESIKTHDEEDASHSSTNLHSSPGYGGYARQRFSELDENKDGYLTEDELTPIMDILHPGEAYYATQQAKHLMEEADKNKDGHLTIEEMLEDPYIFYNTAYAYEDYEEYHHEEL</sequence>
<evidence type="ECO:0000256" key="3">
    <source>
        <dbReference type="ARBA" id="ARBA00022837"/>
    </source>
</evidence>
<dbReference type="Gene3D" id="1.10.238.10">
    <property type="entry name" value="EF-hand"/>
    <property type="match status" value="3"/>
</dbReference>
<feature type="region of interest" description="Disordered" evidence="4">
    <location>
        <begin position="86"/>
        <end position="118"/>
    </location>
</feature>
<evidence type="ECO:0000256" key="5">
    <source>
        <dbReference type="SAM" id="SignalP"/>
    </source>
</evidence>
<keyword evidence="2" id="KW-0677">Repeat</keyword>
<dbReference type="PANTHER" id="PTHR10827">
    <property type="entry name" value="RETICULOCALBIN"/>
    <property type="match status" value="1"/>
</dbReference>
<keyword evidence="8" id="KW-1185">Reference proteome</keyword>
<dbReference type="GO" id="GO:0005783">
    <property type="term" value="C:endoplasmic reticulum"/>
    <property type="evidence" value="ECO:0007669"/>
    <property type="project" value="TreeGrafter"/>
</dbReference>
<dbReference type="SMART" id="SM00054">
    <property type="entry name" value="EFh"/>
    <property type="match status" value="4"/>
</dbReference>
<accession>A0A8T2VM59</accession>
<evidence type="ECO:0000256" key="1">
    <source>
        <dbReference type="ARBA" id="ARBA00022723"/>
    </source>
</evidence>
<feature type="domain" description="EF-hand" evidence="6">
    <location>
        <begin position="299"/>
        <end position="334"/>
    </location>
</feature>
<dbReference type="OrthoDB" id="293868at2759"/>
<feature type="domain" description="EF-hand" evidence="6">
    <location>
        <begin position="207"/>
        <end position="242"/>
    </location>
</feature>
<reference evidence="7" key="1">
    <citation type="submission" date="2021-08" db="EMBL/GenBank/DDBJ databases">
        <title>WGS assembly of Ceratopteris richardii.</title>
        <authorList>
            <person name="Marchant D.B."/>
            <person name="Chen G."/>
            <person name="Jenkins J."/>
            <person name="Shu S."/>
            <person name="Leebens-Mack J."/>
            <person name="Grimwood J."/>
            <person name="Schmutz J."/>
            <person name="Soltis P."/>
            <person name="Soltis D."/>
            <person name="Chen Z.-H."/>
        </authorList>
    </citation>
    <scope>NUCLEOTIDE SEQUENCE</scope>
    <source>
        <strain evidence="7">Whitten #5841</strain>
        <tissue evidence="7">Leaf</tissue>
    </source>
</reference>
<dbReference type="Pfam" id="PF13499">
    <property type="entry name" value="EF-hand_7"/>
    <property type="match status" value="2"/>
</dbReference>